<dbReference type="InterPro" id="IPR019748">
    <property type="entry name" value="FERM_central"/>
</dbReference>
<gene>
    <name evidence="3" type="ORF">FBUS_00951</name>
</gene>
<dbReference type="PANTHER" id="PTHR16160">
    <property type="entry name" value="FERMITIN 2-RELATED"/>
    <property type="match status" value="1"/>
</dbReference>
<feature type="region of interest" description="Disordered" evidence="1">
    <location>
        <begin position="224"/>
        <end position="255"/>
    </location>
</feature>
<feature type="domain" description="Band 4.1" evidence="2">
    <location>
        <begin position="105"/>
        <end position="956"/>
    </location>
</feature>
<evidence type="ECO:0000259" key="2">
    <source>
        <dbReference type="SMART" id="SM00295"/>
    </source>
</evidence>
<dbReference type="Gene3D" id="1.20.80.10">
    <property type="match status" value="1"/>
</dbReference>
<dbReference type="InterPro" id="IPR014352">
    <property type="entry name" value="FERM/acyl-CoA-bd_prot_sf"/>
</dbReference>
<comment type="caution">
    <text evidence="3">The sequence shown here is derived from an EMBL/GenBank/DDBJ whole genome shotgun (WGS) entry which is preliminary data.</text>
</comment>
<sequence length="1157" mass="127557">MLADGHYVDGSWLLTVHIDALKIDRQVRVQGDWSVGELLTELIEGLPAPVAKPPKAHEISLRSGGVRTGWGDHQLWWPEKSRWLLHSRVSLNQYGLQADALLRLVPVYGRLRVQLPDLQTRDFVDVNYADPVFRVTVSICRQLNIRHPEELSLCYPVSQSDLKHTRFVPAVIDRRLHAVNTLGRRIPFQRSATINTTHTQTKQMVGNNTLGKLTKENSPELTISLSRRKSAASASQTSEHLFGPPRLRDRSHGNAGPTCPSWYRLSKATSINMPRLGPSCSPGSIHTLAFEIRTLEDPHLASSPLVSVEDACYKGWLVRPNGFLQRLRLNSTWLDSARSLMEQGIDMRYRADLADPPSALPGTAPSDGTEVSNEQHKSISHTDSKWDSTPIVPVLWLRYKYGNFYDLNSKYDAVRINQLYEQAKWSVITETIEATDDEACLLAALQAHVEIATEREDTTERESTNISSFVVNGRSASDGPKDSVSQLDGPSLSPSKTTAATDRSRDTSPIGGYLRHQQPQRRSHAPTDQYRPLSLVELDSEIDALLDELAKSCMTSPNGRRRSRSRCRSPRPLSQISYQTTQEQPEEPSPPVLSGYVKVCKPRKFGLKVFKRLFLSIDGLRLLVFKSQEDYNNKNETPAEVIYLPGCEVQPDLCLSSERYNIRLFVPISKTNLPLSAAFGLTRSEEQQRTAAGGGTDEDMTLGGRLRRRASLLSLTSLSPFGQAFGLQTPGSGTSNGLCGTSAAVLGLVTEIVIRFADVNTYTDWLALLRIATAIPFVGLLPADAQSDALLGGGSNMTVDGAAPHLLTQSVYEAERKAISSLVRLISPTSGRGTDTTDTSTLHFVGLHTRLEKRLADFLPMRLGFIKGMPKSLEARRDQVDAGTPAGMATGTGTLTTDSRPPLYSSSGSSLISQRASFVRRICLAYSRIQQLTSTQAKLKYISAWEQMPNHGIAFFPARIEVTLPLASLFSQDSSMDPNNPNLVVGRNTVPWMNRPAGGGHITVSSSRRLEAVGIGPTRVFRCDLNTGDVLASWRLSSIQGWHINWELGELVLLLASSTAARKQQQQQQQQQDYEPRSSSPPPAAQRLSSITCAGRVIIRPVDVSVRILAEFLGGYAFLNLRSPEKNQGLDEGVFYKLTTGSTLPMTHTPVHGFTHG</sequence>
<evidence type="ECO:0000313" key="4">
    <source>
        <dbReference type="Proteomes" id="UP000728185"/>
    </source>
</evidence>
<dbReference type="AlphaFoldDB" id="A0A8E0S2Q6"/>
<feature type="region of interest" description="Disordered" evidence="1">
    <location>
        <begin position="882"/>
        <end position="907"/>
    </location>
</feature>
<dbReference type="EMBL" id="LUCM01003804">
    <property type="protein sequence ID" value="KAA0195288.1"/>
    <property type="molecule type" value="Genomic_DNA"/>
</dbReference>
<dbReference type="InterPro" id="IPR035963">
    <property type="entry name" value="FERM_2"/>
</dbReference>
<feature type="compositionally biased region" description="Basic residues" evidence="1">
    <location>
        <begin position="559"/>
        <end position="569"/>
    </location>
</feature>
<feature type="region of interest" description="Disordered" evidence="1">
    <location>
        <begin position="353"/>
        <end position="385"/>
    </location>
</feature>
<protein>
    <recommendedName>
        <fullName evidence="2">Band 4.1 domain-containing protein</fullName>
    </recommendedName>
</protein>
<name>A0A8E0S2Q6_9TREM</name>
<dbReference type="InterPro" id="IPR040790">
    <property type="entry name" value="Kindlin_2_N"/>
</dbReference>
<feature type="region of interest" description="Disordered" evidence="1">
    <location>
        <begin position="1064"/>
        <end position="1086"/>
    </location>
</feature>
<evidence type="ECO:0000313" key="3">
    <source>
        <dbReference type="EMBL" id="KAA0195288.1"/>
    </source>
</evidence>
<dbReference type="Pfam" id="PF18124">
    <property type="entry name" value="Kindlin_2_N"/>
    <property type="match status" value="1"/>
</dbReference>
<dbReference type="SUPFAM" id="SSF50729">
    <property type="entry name" value="PH domain-like"/>
    <property type="match status" value="1"/>
</dbReference>
<proteinExistence type="predicted"/>
<feature type="region of interest" description="Disordered" evidence="1">
    <location>
        <begin position="453"/>
        <end position="532"/>
    </location>
</feature>
<feature type="compositionally biased region" description="Low complexity" evidence="1">
    <location>
        <begin position="570"/>
        <end position="583"/>
    </location>
</feature>
<dbReference type="Pfam" id="PF00373">
    <property type="entry name" value="FERM_M"/>
    <property type="match status" value="1"/>
</dbReference>
<feature type="compositionally biased region" description="Basic and acidic residues" evidence="1">
    <location>
        <begin position="453"/>
        <end position="463"/>
    </location>
</feature>
<dbReference type="GO" id="GO:0007229">
    <property type="term" value="P:integrin-mediated signaling pathway"/>
    <property type="evidence" value="ECO:0007669"/>
    <property type="project" value="InterPro"/>
</dbReference>
<dbReference type="GO" id="GO:0007160">
    <property type="term" value="P:cell-matrix adhesion"/>
    <property type="evidence" value="ECO:0007669"/>
    <property type="project" value="TreeGrafter"/>
</dbReference>
<organism evidence="3 4">
    <name type="scientific">Fasciolopsis buskii</name>
    <dbReference type="NCBI Taxonomy" id="27845"/>
    <lineage>
        <taxon>Eukaryota</taxon>
        <taxon>Metazoa</taxon>
        <taxon>Spiralia</taxon>
        <taxon>Lophotrochozoa</taxon>
        <taxon>Platyhelminthes</taxon>
        <taxon>Trematoda</taxon>
        <taxon>Digenea</taxon>
        <taxon>Plagiorchiida</taxon>
        <taxon>Echinostomata</taxon>
        <taxon>Echinostomatoidea</taxon>
        <taxon>Fasciolidae</taxon>
        <taxon>Fasciolopsis</taxon>
    </lineage>
</organism>
<dbReference type="OrthoDB" id="10057618at2759"/>
<dbReference type="Gene3D" id="3.10.20.90">
    <property type="entry name" value="Phosphatidylinositol 3-kinase Catalytic Subunit, Chain A, domain 1"/>
    <property type="match status" value="2"/>
</dbReference>
<dbReference type="SMART" id="SM00295">
    <property type="entry name" value="B41"/>
    <property type="match status" value="1"/>
</dbReference>
<dbReference type="InterPro" id="IPR011993">
    <property type="entry name" value="PH-like_dom_sf"/>
</dbReference>
<accession>A0A8E0S2Q6</accession>
<dbReference type="Gene3D" id="2.30.29.30">
    <property type="entry name" value="Pleckstrin-homology domain (PH domain)/Phosphotyrosine-binding domain (PTB)"/>
    <property type="match status" value="1"/>
</dbReference>
<feature type="compositionally biased region" description="Basic and acidic residues" evidence="1">
    <location>
        <begin position="373"/>
        <end position="385"/>
    </location>
</feature>
<feature type="compositionally biased region" description="Polar residues" evidence="1">
    <location>
        <begin position="483"/>
        <end position="501"/>
    </location>
</feature>
<dbReference type="GO" id="GO:0005178">
    <property type="term" value="F:integrin binding"/>
    <property type="evidence" value="ECO:0007669"/>
    <property type="project" value="TreeGrafter"/>
</dbReference>
<feature type="region of interest" description="Disordered" evidence="1">
    <location>
        <begin position="554"/>
        <end position="590"/>
    </location>
</feature>
<keyword evidence="4" id="KW-1185">Reference proteome</keyword>
<reference evidence="3" key="1">
    <citation type="submission" date="2019-05" db="EMBL/GenBank/DDBJ databases">
        <title>Annotation for the trematode Fasciolopsis buski.</title>
        <authorList>
            <person name="Choi Y.-J."/>
        </authorList>
    </citation>
    <scope>NUCLEOTIDE SEQUENCE</scope>
    <source>
        <strain evidence="3">HT</strain>
        <tissue evidence="3">Whole worm</tissue>
    </source>
</reference>
<dbReference type="Proteomes" id="UP000728185">
    <property type="component" value="Unassembled WGS sequence"/>
</dbReference>
<dbReference type="SUPFAM" id="SSF47031">
    <property type="entry name" value="Second domain of FERM"/>
    <property type="match status" value="1"/>
</dbReference>
<dbReference type="GO" id="GO:0030055">
    <property type="term" value="C:cell-substrate junction"/>
    <property type="evidence" value="ECO:0007669"/>
    <property type="project" value="TreeGrafter"/>
</dbReference>
<dbReference type="CDD" id="cd14473">
    <property type="entry name" value="FERM_B-lobe"/>
    <property type="match status" value="1"/>
</dbReference>
<evidence type="ECO:0000256" key="1">
    <source>
        <dbReference type="SAM" id="MobiDB-lite"/>
    </source>
</evidence>
<dbReference type="PANTHER" id="PTHR16160:SF13">
    <property type="entry name" value="FERMITIN 2-RELATED"/>
    <property type="match status" value="1"/>
</dbReference>
<dbReference type="InterPro" id="IPR019749">
    <property type="entry name" value="Band_41_domain"/>
</dbReference>
<dbReference type="InterPro" id="IPR037843">
    <property type="entry name" value="Kindlin/fermitin"/>
</dbReference>